<feature type="region of interest" description="Disordered" evidence="1">
    <location>
        <begin position="1"/>
        <end position="23"/>
    </location>
</feature>
<sequence length="66" mass="7460">MIRGSGRRDGRSTSRHTGRADDKGPLRVLVWRAARGRRLFPLAFVRRRPPLIGKHEGRPGGRGEVF</sequence>
<keyword evidence="3" id="KW-1185">Reference proteome</keyword>
<proteinExistence type="predicted"/>
<gene>
    <name evidence="2" type="ordered locus">Avin_46330</name>
</gene>
<dbReference type="EnsemblBacteria" id="ACO80739">
    <property type="protein sequence ID" value="ACO80739"/>
    <property type="gene ID" value="Avin_46330"/>
</dbReference>
<dbReference type="EMBL" id="CP001157">
    <property type="protein sequence ID" value="ACO80739.1"/>
    <property type="molecule type" value="Genomic_DNA"/>
</dbReference>
<dbReference type="STRING" id="322710.Avin_46330"/>
<dbReference type="KEGG" id="avn:Avin_46330"/>
<dbReference type="HOGENOM" id="CLU_2821828_0_0_6"/>
<evidence type="ECO:0000313" key="2">
    <source>
        <dbReference type="EMBL" id="ACO80739.1"/>
    </source>
</evidence>
<evidence type="ECO:0000256" key="1">
    <source>
        <dbReference type="SAM" id="MobiDB-lite"/>
    </source>
</evidence>
<accession>C1DI06</accession>
<dbReference type="AlphaFoldDB" id="C1DI06"/>
<evidence type="ECO:0000313" key="3">
    <source>
        <dbReference type="Proteomes" id="UP000002424"/>
    </source>
</evidence>
<name>C1DI06_AZOVD</name>
<organism evidence="2 3">
    <name type="scientific">Azotobacter vinelandii (strain DJ / ATCC BAA-1303)</name>
    <dbReference type="NCBI Taxonomy" id="322710"/>
    <lineage>
        <taxon>Bacteria</taxon>
        <taxon>Pseudomonadati</taxon>
        <taxon>Pseudomonadota</taxon>
        <taxon>Gammaproteobacteria</taxon>
        <taxon>Pseudomonadales</taxon>
        <taxon>Pseudomonadaceae</taxon>
        <taxon>Azotobacter</taxon>
    </lineage>
</organism>
<protein>
    <submittedName>
        <fullName evidence="2">Uncharacterized protein</fullName>
    </submittedName>
</protein>
<reference evidence="2 3" key="1">
    <citation type="journal article" date="2009" name="J. Bacteriol.">
        <title>Genome sequence of Azotobacter vinelandii, an obligate aerobe specialized to support diverse anaerobic metabolic processes.</title>
        <authorList>
            <person name="Setubal J.C."/>
            <person name="dos Santos P."/>
            <person name="Goldman B.S."/>
            <person name="Ertesvag H."/>
            <person name="Espin G."/>
            <person name="Rubio L.M."/>
            <person name="Valla S."/>
            <person name="Almeida N.F."/>
            <person name="Balasubramanian D."/>
            <person name="Cromes L."/>
            <person name="Curatti L."/>
            <person name="Du Z."/>
            <person name="Godsy E."/>
            <person name="Goodner B."/>
            <person name="Hellner-Burris K."/>
            <person name="Hernandez J.A."/>
            <person name="Houmiel K."/>
            <person name="Imperial J."/>
            <person name="Kennedy C."/>
            <person name="Larson T.J."/>
            <person name="Latreille P."/>
            <person name="Ligon L.S."/>
            <person name="Lu J."/>
            <person name="Maerk M."/>
            <person name="Miller N.M."/>
            <person name="Norton S."/>
            <person name="O'Carroll I.P."/>
            <person name="Paulsen I."/>
            <person name="Raulfs E.C."/>
            <person name="Roemer R."/>
            <person name="Rosser J."/>
            <person name="Segura D."/>
            <person name="Slater S."/>
            <person name="Stricklin S.L."/>
            <person name="Studholme D.J."/>
            <person name="Sun J."/>
            <person name="Viana C.J."/>
            <person name="Wallin E."/>
            <person name="Wang B."/>
            <person name="Wheeler C."/>
            <person name="Zhu H."/>
            <person name="Dean D.R."/>
            <person name="Dixon R."/>
            <person name="Wood D."/>
        </authorList>
    </citation>
    <scope>NUCLEOTIDE SEQUENCE [LARGE SCALE GENOMIC DNA]</scope>
    <source>
        <strain evidence="3">DJ / ATCC BAA-1303</strain>
    </source>
</reference>
<dbReference type="Proteomes" id="UP000002424">
    <property type="component" value="Chromosome"/>
</dbReference>